<evidence type="ECO:0000256" key="1">
    <source>
        <dbReference type="SAM" id="SignalP"/>
    </source>
</evidence>
<reference evidence="2" key="1">
    <citation type="journal article" date="2019" name="Toxins">
        <title>Missiles of mass disruption: composition and glandular origin of venom used as a projectile defensive weapon by the assassin bug Platymeris rhadamanthus.</title>
        <authorList>
            <person name="Walker A.A."/>
            <person name="Robinson S.D."/>
            <person name="Undheim E.A.B."/>
            <person name="Jin J."/>
            <person name="Han X."/>
            <person name="Fry B.G."/>
            <person name="Vetter I."/>
            <person name="King G.F."/>
        </authorList>
    </citation>
    <scope>NUCLEOTIDE SEQUENCE</scope>
    <source>
        <tissue evidence="2">Venom glands</tissue>
    </source>
</reference>
<organism evidence="2">
    <name type="scientific">Platymeris rhadamanthus</name>
    <name type="common">Red spot assassin bug</name>
    <dbReference type="NCBI Taxonomy" id="1134088"/>
    <lineage>
        <taxon>Eukaryota</taxon>
        <taxon>Metazoa</taxon>
        <taxon>Ecdysozoa</taxon>
        <taxon>Arthropoda</taxon>
        <taxon>Hexapoda</taxon>
        <taxon>Insecta</taxon>
        <taxon>Pterygota</taxon>
        <taxon>Neoptera</taxon>
        <taxon>Paraneoptera</taxon>
        <taxon>Hemiptera</taxon>
        <taxon>Heteroptera</taxon>
        <taxon>Panheteroptera</taxon>
        <taxon>Cimicomorpha</taxon>
        <taxon>Reduviidae</taxon>
        <taxon>Platymeris</taxon>
    </lineage>
</organism>
<name>A0A6B9KZA2_PLARH</name>
<feature type="chain" id="PRO_5025390756" evidence="1">
    <location>
        <begin position="20"/>
        <end position="165"/>
    </location>
</feature>
<dbReference type="AlphaFoldDB" id="A0A6B9KZA2"/>
<evidence type="ECO:0000313" key="2">
    <source>
        <dbReference type="EMBL" id="QHB21551.1"/>
    </source>
</evidence>
<sequence length="165" mass="19436">MSKIWLLLLLVAAFQFVHSYPAEYEFDDEYLNDEIDEYLSDEERGRWDIFKEKVKIFAKEKKELAKKWAGKFKEWLITTKENAKIKFKEAATKLHKELCSQQEDVEEYESDEVQDKIKEKIKVGYKLIIDLCNKIKEGGAKAKENVKKLIANIKVKFCAALSKYI</sequence>
<proteinExistence type="evidence at transcript level"/>
<dbReference type="EMBL" id="MN208362">
    <property type="protein sequence ID" value="QHB21551.1"/>
    <property type="molecule type" value="mRNA"/>
</dbReference>
<keyword evidence="1" id="KW-0732">Signal</keyword>
<feature type="signal peptide" evidence="1">
    <location>
        <begin position="1"/>
        <end position="19"/>
    </location>
</feature>
<protein>
    <submittedName>
        <fullName evidence="2">Venom redulysin-related 2</fullName>
    </submittedName>
</protein>
<accession>A0A6B9KZA2</accession>